<evidence type="ECO:0000313" key="2">
    <source>
        <dbReference type="EMBL" id="RWX03722.1"/>
    </source>
</evidence>
<evidence type="ECO:0000256" key="1">
    <source>
        <dbReference type="SAM" id="Phobius"/>
    </source>
</evidence>
<keyword evidence="1" id="KW-0812">Transmembrane</keyword>
<feature type="transmembrane region" description="Helical" evidence="1">
    <location>
        <begin position="7"/>
        <end position="27"/>
    </location>
</feature>
<dbReference type="Proteomes" id="UP000287527">
    <property type="component" value="Unassembled WGS sequence"/>
</dbReference>
<accession>A0A3S3SH82</accession>
<dbReference type="EMBL" id="SBII01000001">
    <property type="protein sequence ID" value="RWX03722.1"/>
    <property type="molecule type" value="Genomic_DNA"/>
</dbReference>
<comment type="caution">
    <text evidence="2">The sequence shown here is derived from an EMBL/GenBank/DDBJ whole genome shotgun (WGS) entry which is preliminary data.</text>
</comment>
<gene>
    <name evidence="2" type="ORF">EPI11_01985</name>
</gene>
<evidence type="ECO:0000313" key="3">
    <source>
        <dbReference type="Proteomes" id="UP000287527"/>
    </source>
</evidence>
<sequence length="68" mass="7958">MKQKIALFISGLLIYFVFGILMILAAGKDLPNKWLFLAIWTVSMSLVHFFIMEPLRVRMAKKKEDQKK</sequence>
<evidence type="ECO:0008006" key="4">
    <source>
        <dbReference type="Google" id="ProtNLM"/>
    </source>
</evidence>
<keyword evidence="3" id="KW-1185">Reference proteome</keyword>
<dbReference type="RefSeq" id="WP_128388277.1">
    <property type="nucleotide sequence ID" value="NZ_SBII01000001.1"/>
</dbReference>
<keyword evidence="1" id="KW-0472">Membrane</keyword>
<reference evidence="2 3" key="1">
    <citation type="submission" date="2019-01" db="EMBL/GenBank/DDBJ databases">
        <title>Flavobacterium sp. nov.,isolated from freshwater.</title>
        <authorList>
            <person name="Zhang R."/>
            <person name="Du Z.-J."/>
        </authorList>
    </citation>
    <scope>NUCLEOTIDE SEQUENCE [LARGE SCALE GENOMIC DNA]</scope>
    <source>
        <strain evidence="2 3">1E403</strain>
    </source>
</reference>
<keyword evidence="1" id="KW-1133">Transmembrane helix</keyword>
<organism evidence="2 3">
    <name type="scientific">Flavobacterium cerinum</name>
    <dbReference type="NCBI Taxonomy" id="2502784"/>
    <lineage>
        <taxon>Bacteria</taxon>
        <taxon>Pseudomonadati</taxon>
        <taxon>Bacteroidota</taxon>
        <taxon>Flavobacteriia</taxon>
        <taxon>Flavobacteriales</taxon>
        <taxon>Flavobacteriaceae</taxon>
        <taxon>Flavobacterium</taxon>
    </lineage>
</organism>
<dbReference type="AlphaFoldDB" id="A0A3S3SH82"/>
<feature type="transmembrane region" description="Helical" evidence="1">
    <location>
        <begin position="33"/>
        <end position="52"/>
    </location>
</feature>
<protein>
    <recommendedName>
        <fullName evidence="4">DUF2842 domain-containing protein</fullName>
    </recommendedName>
</protein>
<dbReference type="OrthoDB" id="1364787at2"/>
<proteinExistence type="predicted"/>
<name>A0A3S3SH82_9FLAO</name>